<evidence type="ECO:0000256" key="2">
    <source>
        <dbReference type="ARBA" id="ARBA00022729"/>
    </source>
</evidence>
<evidence type="ECO:0000256" key="1">
    <source>
        <dbReference type="ARBA" id="ARBA00004635"/>
    </source>
</evidence>
<dbReference type="CDD" id="cd13597">
    <property type="entry name" value="PBP2_lipoprotein_Tp32"/>
    <property type="match status" value="1"/>
</dbReference>
<proteinExistence type="inferred from homology"/>
<organism evidence="10 11">
    <name type="scientific">Insulibacter thermoxylanivorax</name>
    <dbReference type="NCBI Taxonomy" id="2749268"/>
    <lineage>
        <taxon>Bacteria</taxon>
        <taxon>Bacillati</taxon>
        <taxon>Bacillota</taxon>
        <taxon>Bacilli</taxon>
        <taxon>Bacillales</taxon>
        <taxon>Paenibacillaceae</taxon>
        <taxon>Insulibacter</taxon>
    </lineage>
</organism>
<gene>
    <name evidence="10" type="primary">metQ-2</name>
    <name evidence="10" type="ORF">PRECH8_08070</name>
</gene>
<comment type="subcellular location">
    <subcellularLocation>
        <location evidence="1">Membrane</location>
        <topology evidence="1">Lipid-anchor</topology>
    </subcellularLocation>
</comment>
<keyword evidence="11" id="KW-1185">Reference proteome</keyword>
<evidence type="ECO:0000256" key="4">
    <source>
        <dbReference type="ARBA" id="ARBA00023139"/>
    </source>
</evidence>
<protein>
    <recommendedName>
        <fullName evidence="6">Lipoprotein</fullName>
    </recommendedName>
</protein>
<feature type="signal peptide" evidence="9">
    <location>
        <begin position="1"/>
        <end position="20"/>
    </location>
</feature>
<feature type="lipid moiety-binding region" description="S-diacylglycerol cysteine" evidence="7">
    <location>
        <position position="19"/>
    </location>
</feature>
<dbReference type="PANTHER" id="PTHR30429">
    <property type="entry name" value="D-METHIONINE-BINDING LIPOPROTEIN METQ"/>
    <property type="match status" value="1"/>
</dbReference>
<dbReference type="AlphaFoldDB" id="A0A916QB56"/>
<reference evidence="10" key="2">
    <citation type="journal article" date="2021" name="Data Brief">
        <title>Draft genome sequence data of the facultative, thermophilic, xylanolytic bacterium Paenibacillus sp. strain DA-C8.</title>
        <authorList>
            <person name="Chhe C."/>
            <person name="Uke A."/>
            <person name="Baramee S."/>
            <person name="Ungkulpasvich U."/>
            <person name="Tachaapaikoon C."/>
            <person name="Pason P."/>
            <person name="Waeonukul R."/>
            <person name="Ratanakhanokchai K."/>
            <person name="Kosugi A."/>
        </authorList>
    </citation>
    <scope>NUCLEOTIDE SEQUENCE</scope>
    <source>
        <strain evidence="10">DA-C8</strain>
    </source>
</reference>
<evidence type="ECO:0000313" key="10">
    <source>
        <dbReference type="EMBL" id="GFR37511.1"/>
    </source>
</evidence>
<evidence type="ECO:0000256" key="9">
    <source>
        <dbReference type="SAM" id="SignalP"/>
    </source>
</evidence>
<accession>A0A916QB56</accession>
<evidence type="ECO:0000313" key="11">
    <source>
        <dbReference type="Proteomes" id="UP000654993"/>
    </source>
</evidence>
<dbReference type="Proteomes" id="UP000654993">
    <property type="component" value="Unassembled WGS sequence"/>
</dbReference>
<name>A0A916QB56_9BACL</name>
<evidence type="ECO:0000256" key="5">
    <source>
        <dbReference type="ARBA" id="ARBA00023288"/>
    </source>
</evidence>
<feature type="region of interest" description="Disordered" evidence="8">
    <location>
        <begin position="28"/>
        <end position="55"/>
    </location>
</feature>
<feature type="compositionally biased region" description="Low complexity" evidence="8">
    <location>
        <begin position="28"/>
        <end position="50"/>
    </location>
</feature>
<evidence type="ECO:0000256" key="8">
    <source>
        <dbReference type="SAM" id="MobiDB-lite"/>
    </source>
</evidence>
<dbReference type="Pfam" id="PF03180">
    <property type="entry name" value="Lipoprotein_9"/>
    <property type="match status" value="1"/>
</dbReference>
<dbReference type="EMBL" id="BMAQ01000005">
    <property type="protein sequence ID" value="GFR37511.1"/>
    <property type="molecule type" value="Genomic_DNA"/>
</dbReference>
<reference evidence="10" key="1">
    <citation type="submission" date="2020-08" db="EMBL/GenBank/DDBJ databases">
        <authorList>
            <person name="Uke A."/>
            <person name="Chhe C."/>
            <person name="Baramee S."/>
            <person name="Kosugi A."/>
        </authorList>
    </citation>
    <scope>NUCLEOTIDE SEQUENCE</scope>
    <source>
        <strain evidence="10">DA-C8</strain>
    </source>
</reference>
<comment type="caution">
    <text evidence="10">The sequence shown here is derived from an EMBL/GenBank/DDBJ whole genome shotgun (WGS) entry which is preliminary data.</text>
</comment>
<keyword evidence="2 9" id="KW-0732">Signal</keyword>
<dbReference type="SUPFAM" id="SSF53850">
    <property type="entry name" value="Periplasmic binding protein-like II"/>
    <property type="match status" value="1"/>
</dbReference>
<dbReference type="PROSITE" id="PS51257">
    <property type="entry name" value="PROKAR_LIPOPROTEIN"/>
    <property type="match status" value="1"/>
</dbReference>
<dbReference type="PIRSF" id="PIRSF002854">
    <property type="entry name" value="MetQ"/>
    <property type="match status" value="1"/>
</dbReference>
<dbReference type="GO" id="GO:0016020">
    <property type="term" value="C:membrane"/>
    <property type="evidence" value="ECO:0007669"/>
    <property type="project" value="UniProtKB-SubCell"/>
</dbReference>
<keyword evidence="3" id="KW-0472">Membrane</keyword>
<dbReference type="PANTHER" id="PTHR30429:SF0">
    <property type="entry name" value="METHIONINE-BINDING LIPOPROTEIN METQ"/>
    <property type="match status" value="1"/>
</dbReference>
<comment type="similarity">
    <text evidence="6">Belongs to the nlpA lipoprotein family.</text>
</comment>
<evidence type="ECO:0000256" key="6">
    <source>
        <dbReference type="PIRNR" id="PIRNR002854"/>
    </source>
</evidence>
<evidence type="ECO:0000256" key="3">
    <source>
        <dbReference type="ARBA" id="ARBA00023136"/>
    </source>
</evidence>
<keyword evidence="4" id="KW-0564">Palmitate</keyword>
<dbReference type="RefSeq" id="WP_200965784.1">
    <property type="nucleotide sequence ID" value="NZ_BMAQ01000005.1"/>
</dbReference>
<dbReference type="InterPro" id="IPR004872">
    <property type="entry name" value="Lipoprotein_NlpA"/>
</dbReference>
<dbReference type="Gene3D" id="3.40.190.10">
    <property type="entry name" value="Periplasmic binding protein-like II"/>
    <property type="match status" value="2"/>
</dbReference>
<evidence type="ECO:0000256" key="7">
    <source>
        <dbReference type="PIRSR" id="PIRSR002854-1"/>
    </source>
</evidence>
<feature type="chain" id="PRO_5038605392" description="Lipoprotein" evidence="9">
    <location>
        <begin position="21"/>
        <end position="298"/>
    </location>
</feature>
<keyword evidence="5 6" id="KW-0449">Lipoprotein</keyword>
<sequence>MKKWLLVLAAVLLIFVAGCAQDNGGNTGNNAAQNQNAETNNEAENGANEQSEQPAQVEEVTLNIGASEIPHSEILNFVAPILAEQGVNLNIVVFNDYVQPNVQLYEGELDANFVQHQPYLDEFNAERGYDLVSAGGIHIEPFGVYSNRVQSLDELEEGAKIAIPNDPTNRGRALLLLAQNGLIELSEEAGTSATPADITNNPHNFEFVELEAAMLPRMLDEFDAAAINTNYALQADLNPLEDALVIEDAESPYVNIVAVRPDNQDSEAIKKLVAVLQSQEVEEFILENYNGAVVPAFQ</sequence>